<gene>
    <name evidence="16" type="ORF">DN068_12545</name>
</gene>
<evidence type="ECO:0000256" key="14">
    <source>
        <dbReference type="RuleBase" id="RU000485"/>
    </source>
</evidence>
<name>A0A2W2B9V6_9BACT</name>
<accession>A0A2W2B9V6</accession>
<comment type="catalytic activity">
    <reaction evidence="11 12 14">
        <text>6-phospho-D-gluconate + NADP(+) = D-ribulose 5-phosphate + CO2 + NADPH</text>
        <dbReference type="Rhea" id="RHEA:10116"/>
        <dbReference type="ChEBI" id="CHEBI:16526"/>
        <dbReference type="ChEBI" id="CHEBI:57783"/>
        <dbReference type="ChEBI" id="CHEBI:58121"/>
        <dbReference type="ChEBI" id="CHEBI:58349"/>
        <dbReference type="ChEBI" id="CHEBI:58759"/>
        <dbReference type="EC" id="1.1.1.44"/>
    </reaction>
</comment>
<dbReference type="PRINTS" id="PR00076">
    <property type="entry name" value="6PGDHDRGNASE"/>
</dbReference>
<evidence type="ECO:0000256" key="2">
    <source>
        <dbReference type="ARBA" id="ARBA00004874"/>
    </source>
</evidence>
<dbReference type="Gene3D" id="1.10.1040.10">
    <property type="entry name" value="N-(1-d-carboxylethyl)-l-norvaline Dehydrogenase, domain 2"/>
    <property type="match status" value="1"/>
</dbReference>
<keyword evidence="7 12" id="KW-0521">NADP</keyword>
<evidence type="ECO:0000256" key="3">
    <source>
        <dbReference type="ARBA" id="ARBA00008419"/>
    </source>
</evidence>
<evidence type="ECO:0000256" key="7">
    <source>
        <dbReference type="ARBA" id="ARBA00022857"/>
    </source>
</evidence>
<feature type="active site" description="Proton donor" evidence="13">
    <location>
        <position position="191"/>
    </location>
</feature>
<comment type="pathway">
    <text evidence="2 12 14">Carbohydrate degradation; pentose phosphate pathway; D-ribulose 5-phosphate from D-glucose 6-phosphate (oxidative stage): step 3/3.</text>
</comment>
<dbReference type="FunFam" id="1.20.5.320:FF:000001">
    <property type="entry name" value="6-phosphogluconate dehydrogenase, decarboxylating"/>
    <property type="match status" value="1"/>
</dbReference>
<dbReference type="GO" id="GO:0050661">
    <property type="term" value="F:NADP binding"/>
    <property type="evidence" value="ECO:0007669"/>
    <property type="project" value="InterPro"/>
</dbReference>
<dbReference type="NCBIfam" id="NF006765">
    <property type="entry name" value="PRK09287.1"/>
    <property type="match status" value="1"/>
</dbReference>
<evidence type="ECO:0000256" key="4">
    <source>
        <dbReference type="ARBA" id="ARBA00011738"/>
    </source>
</evidence>
<evidence type="ECO:0000256" key="10">
    <source>
        <dbReference type="ARBA" id="ARBA00023126"/>
    </source>
</evidence>
<evidence type="ECO:0000256" key="13">
    <source>
        <dbReference type="PIRSR" id="PIRSR000109-1"/>
    </source>
</evidence>
<dbReference type="Gene3D" id="1.20.5.320">
    <property type="entry name" value="6-Phosphogluconate Dehydrogenase, domain 3"/>
    <property type="match status" value="1"/>
</dbReference>
<dbReference type="InterPro" id="IPR006115">
    <property type="entry name" value="6PGDH_NADP-bd"/>
</dbReference>
<keyword evidence="17" id="KW-1185">Reference proteome</keyword>
<dbReference type="FunFam" id="1.10.1040.10:FF:000032">
    <property type="entry name" value="6-phosphogluconate dehydrogenase, decarboxylating"/>
    <property type="match status" value="1"/>
</dbReference>
<evidence type="ECO:0000256" key="9">
    <source>
        <dbReference type="ARBA" id="ARBA00023064"/>
    </source>
</evidence>
<dbReference type="Pfam" id="PF03446">
    <property type="entry name" value="NAD_binding_2"/>
    <property type="match status" value="1"/>
</dbReference>
<protein>
    <recommendedName>
        <fullName evidence="6 12">6-phosphogluconate dehydrogenase, decarboxylating</fullName>
        <ecNumber evidence="5 12">1.1.1.44</ecNumber>
    </recommendedName>
</protein>
<organism evidence="16 17">
    <name type="scientific">Taibaiella soli</name>
    <dbReference type="NCBI Taxonomy" id="1649169"/>
    <lineage>
        <taxon>Bacteria</taxon>
        <taxon>Pseudomonadati</taxon>
        <taxon>Bacteroidota</taxon>
        <taxon>Chitinophagia</taxon>
        <taxon>Chitinophagales</taxon>
        <taxon>Chitinophagaceae</taxon>
        <taxon>Taibaiella</taxon>
    </lineage>
</organism>
<dbReference type="PIRSF" id="PIRSF000109">
    <property type="entry name" value="6PGD"/>
    <property type="match status" value="1"/>
</dbReference>
<dbReference type="Pfam" id="PF00393">
    <property type="entry name" value="6PGD"/>
    <property type="match status" value="1"/>
</dbReference>
<sequence length="475" mass="52283">MATQQYDYGMIGLGTMGRNLVYNMCDHGFSVAGFDKDNTKVDALVREGEGKPVYGAHDLKNFFAVLKSPKVVMLLVPAGAPVDAVVAELKPFLSVADLVIDCGNSHYTDTDRRIAQLAEQQIRFMGVGISGGEYGARHGPSIMPGGMHEAYMQVAPVLEAIAAQVNGAPCVTYLGKGSAGHYVKMVHNGIEYGMMQAIAEIYNLLKTGVGMNNERLHEVFSKWNEGRLQSYLVGITADIFAQKDTETGNDLVDMILDTSEQNGTGQWTSQSAMDMHLPIPTIDAAVSARDLSALKDERQIAQKIFDWRGRGATFKGSEGELVNWLEDALYFTMITTYAQGMYLMQRASVVNNYGLKPEDVARIWRGGCIIRSALLEDIMQAYQNDVDLVNLMLDKEIALKLEQSQDGFRLALKEGISIGVAMPVMSAALAYYDGYRNGSSPANLIQAQRDYFGAHTYKRTDKTGSFHTQWNQKTN</sequence>
<dbReference type="EC" id="1.1.1.44" evidence="5 12"/>
<dbReference type="NCBIfam" id="TIGR00873">
    <property type="entry name" value="gnd"/>
    <property type="match status" value="1"/>
</dbReference>
<dbReference type="RefSeq" id="WP_110999278.1">
    <property type="nucleotide sequence ID" value="NZ_QKTW01000017.1"/>
</dbReference>
<comment type="similarity">
    <text evidence="3 12 14">Belongs to the 6-phosphogluconate dehydrogenase family.</text>
</comment>
<dbReference type="Proteomes" id="UP000248745">
    <property type="component" value="Unassembled WGS sequence"/>
</dbReference>
<evidence type="ECO:0000256" key="6">
    <source>
        <dbReference type="ARBA" id="ARBA00018193"/>
    </source>
</evidence>
<dbReference type="SUPFAM" id="SSF51735">
    <property type="entry name" value="NAD(P)-binding Rossmann-fold domains"/>
    <property type="match status" value="1"/>
</dbReference>
<evidence type="ECO:0000256" key="8">
    <source>
        <dbReference type="ARBA" id="ARBA00023002"/>
    </source>
</evidence>
<dbReference type="SMART" id="SM01350">
    <property type="entry name" value="6PGD"/>
    <property type="match status" value="1"/>
</dbReference>
<evidence type="ECO:0000256" key="5">
    <source>
        <dbReference type="ARBA" id="ARBA00013011"/>
    </source>
</evidence>
<dbReference type="PANTHER" id="PTHR11811">
    <property type="entry name" value="6-PHOSPHOGLUCONATE DEHYDROGENASE"/>
    <property type="match status" value="1"/>
</dbReference>
<evidence type="ECO:0000256" key="12">
    <source>
        <dbReference type="PIRNR" id="PIRNR000109"/>
    </source>
</evidence>
<dbReference type="InterPro" id="IPR006113">
    <property type="entry name" value="6PGDH_Gnd/GntZ"/>
</dbReference>
<evidence type="ECO:0000256" key="11">
    <source>
        <dbReference type="ARBA" id="ARBA00048640"/>
    </source>
</evidence>
<evidence type="ECO:0000256" key="1">
    <source>
        <dbReference type="ARBA" id="ARBA00002526"/>
    </source>
</evidence>
<evidence type="ECO:0000313" key="17">
    <source>
        <dbReference type="Proteomes" id="UP000248745"/>
    </source>
</evidence>
<dbReference type="InterPro" id="IPR008927">
    <property type="entry name" value="6-PGluconate_DH-like_C_sf"/>
</dbReference>
<dbReference type="Gene3D" id="3.40.50.720">
    <property type="entry name" value="NAD(P)-binding Rossmann-like Domain"/>
    <property type="match status" value="1"/>
</dbReference>
<dbReference type="AlphaFoldDB" id="A0A2W2B9V6"/>
<feature type="domain" description="6-phosphogluconate dehydrogenase C-terminal" evidence="15">
    <location>
        <begin position="180"/>
        <end position="471"/>
    </location>
</feature>
<dbReference type="InterPro" id="IPR036291">
    <property type="entry name" value="NAD(P)-bd_dom_sf"/>
</dbReference>
<dbReference type="OrthoDB" id="9804542at2"/>
<dbReference type="UniPathway" id="UPA00115">
    <property type="reaction ID" value="UER00410"/>
</dbReference>
<comment type="function">
    <text evidence="1 12">Catalyzes the oxidative decarboxylation of 6-phosphogluconate to ribulose 5-phosphate and CO(2), with concomitant reduction of NADP to NADPH.</text>
</comment>
<keyword evidence="10 12" id="KW-0570">Pentose shunt</keyword>
<dbReference type="GO" id="GO:0006098">
    <property type="term" value="P:pentose-phosphate shunt"/>
    <property type="evidence" value="ECO:0007669"/>
    <property type="project" value="UniProtKB-UniPathway"/>
</dbReference>
<dbReference type="InterPro" id="IPR013328">
    <property type="entry name" value="6PGD_dom2"/>
</dbReference>
<dbReference type="EMBL" id="QKTW01000017">
    <property type="protein sequence ID" value="PZF72687.1"/>
    <property type="molecule type" value="Genomic_DNA"/>
</dbReference>
<dbReference type="GO" id="GO:0004616">
    <property type="term" value="F:phosphogluconate dehydrogenase (decarboxylating) activity"/>
    <property type="evidence" value="ECO:0007669"/>
    <property type="project" value="UniProtKB-EC"/>
</dbReference>
<comment type="caution">
    <text evidence="16">The sequence shown here is derived from an EMBL/GenBank/DDBJ whole genome shotgun (WGS) entry which is preliminary data.</text>
</comment>
<dbReference type="InterPro" id="IPR006183">
    <property type="entry name" value="Pgluconate_DH"/>
</dbReference>
<dbReference type="SUPFAM" id="SSF48179">
    <property type="entry name" value="6-phosphogluconate dehydrogenase C-terminal domain-like"/>
    <property type="match status" value="1"/>
</dbReference>
<evidence type="ECO:0000259" key="15">
    <source>
        <dbReference type="SMART" id="SM01350"/>
    </source>
</evidence>
<keyword evidence="8 12" id="KW-0560">Oxidoreductase</keyword>
<dbReference type="InterPro" id="IPR006114">
    <property type="entry name" value="6PGDH_C"/>
</dbReference>
<comment type="subunit">
    <text evidence="4 12">Homodimer.</text>
</comment>
<evidence type="ECO:0000313" key="16">
    <source>
        <dbReference type="EMBL" id="PZF72687.1"/>
    </source>
</evidence>
<dbReference type="GO" id="GO:0019521">
    <property type="term" value="P:D-gluconate metabolic process"/>
    <property type="evidence" value="ECO:0007669"/>
    <property type="project" value="UniProtKB-KW"/>
</dbReference>
<keyword evidence="9 14" id="KW-0311">Gluconate utilization</keyword>
<reference evidence="16 17" key="1">
    <citation type="submission" date="2018-06" db="EMBL/GenBank/DDBJ databases">
        <title>Mucibacter soli gen. nov., sp. nov., a new member of the family Chitinophagaceae producing mucin.</title>
        <authorList>
            <person name="Kim M.-K."/>
            <person name="Park S."/>
            <person name="Kim T.-S."/>
            <person name="Joung Y."/>
            <person name="Han J.-H."/>
            <person name="Kim S.B."/>
        </authorList>
    </citation>
    <scope>NUCLEOTIDE SEQUENCE [LARGE SCALE GENOMIC DNA]</scope>
    <source>
        <strain evidence="16 17">R1-15</strain>
    </source>
</reference>
<proteinExistence type="inferred from homology"/>
<feature type="active site" description="Proton acceptor" evidence="13">
    <location>
        <position position="184"/>
    </location>
</feature>